<reference evidence="1 2" key="1">
    <citation type="submission" date="2019-05" db="EMBL/GenBank/DDBJ databases">
        <title>Another draft genome of Portunus trituberculatus and its Hox gene families provides insights of decapod evolution.</title>
        <authorList>
            <person name="Jeong J.-H."/>
            <person name="Song I."/>
            <person name="Kim S."/>
            <person name="Choi T."/>
            <person name="Kim D."/>
            <person name="Ryu S."/>
            <person name="Kim W."/>
        </authorList>
    </citation>
    <scope>NUCLEOTIDE SEQUENCE [LARGE SCALE GENOMIC DNA]</scope>
    <source>
        <tissue evidence="1">Muscle</tissue>
    </source>
</reference>
<proteinExistence type="predicted"/>
<evidence type="ECO:0000313" key="1">
    <source>
        <dbReference type="EMBL" id="MPC16684.1"/>
    </source>
</evidence>
<dbReference type="EMBL" id="VSRR010000526">
    <property type="protein sequence ID" value="MPC16684.1"/>
    <property type="molecule type" value="Genomic_DNA"/>
</dbReference>
<comment type="caution">
    <text evidence="1">The sequence shown here is derived from an EMBL/GenBank/DDBJ whole genome shotgun (WGS) entry which is preliminary data.</text>
</comment>
<organism evidence="1 2">
    <name type="scientific">Portunus trituberculatus</name>
    <name type="common">Swimming crab</name>
    <name type="synonym">Neptunus trituberculatus</name>
    <dbReference type="NCBI Taxonomy" id="210409"/>
    <lineage>
        <taxon>Eukaryota</taxon>
        <taxon>Metazoa</taxon>
        <taxon>Ecdysozoa</taxon>
        <taxon>Arthropoda</taxon>
        <taxon>Crustacea</taxon>
        <taxon>Multicrustacea</taxon>
        <taxon>Malacostraca</taxon>
        <taxon>Eumalacostraca</taxon>
        <taxon>Eucarida</taxon>
        <taxon>Decapoda</taxon>
        <taxon>Pleocyemata</taxon>
        <taxon>Brachyura</taxon>
        <taxon>Eubrachyura</taxon>
        <taxon>Portunoidea</taxon>
        <taxon>Portunidae</taxon>
        <taxon>Portuninae</taxon>
        <taxon>Portunus</taxon>
    </lineage>
</organism>
<evidence type="ECO:0000313" key="2">
    <source>
        <dbReference type="Proteomes" id="UP000324222"/>
    </source>
</evidence>
<keyword evidence="2" id="KW-1185">Reference proteome</keyword>
<sequence length="65" mass="6836">MAPGSPAFEGPVTVFVLPSSGGRIGCRLQVHCEQMAITQFQRGGALMVVVVEVEVVVVVVVINNL</sequence>
<protein>
    <submittedName>
        <fullName evidence="1">Uncharacterized protein</fullName>
    </submittedName>
</protein>
<dbReference type="Proteomes" id="UP000324222">
    <property type="component" value="Unassembled WGS sequence"/>
</dbReference>
<gene>
    <name evidence="1" type="ORF">E2C01_009514</name>
</gene>
<accession>A0A5B7D607</accession>
<name>A0A5B7D607_PORTR</name>
<dbReference type="AlphaFoldDB" id="A0A5B7D607"/>